<name>A0A1M7CBK6_9BRAD</name>
<reference evidence="2 3" key="1">
    <citation type="submission" date="2016-11" db="EMBL/GenBank/DDBJ databases">
        <authorList>
            <person name="Jaros S."/>
            <person name="Januszkiewicz K."/>
            <person name="Wedrychowicz H."/>
        </authorList>
    </citation>
    <scope>NUCLEOTIDE SEQUENCE [LARGE SCALE GENOMIC DNA]</scope>
    <source>
        <strain evidence="2 3">GAS499</strain>
    </source>
</reference>
<dbReference type="RefSeq" id="WP_197688378.1">
    <property type="nucleotide sequence ID" value="NZ_LT670844.1"/>
</dbReference>
<feature type="domain" description="N-acetyltransferase" evidence="1">
    <location>
        <begin position="15"/>
        <end position="169"/>
    </location>
</feature>
<evidence type="ECO:0000259" key="1">
    <source>
        <dbReference type="PROSITE" id="PS51186"/>
    </source>
</evidence>
<dbReference type="Pfam" id="PF13302">
    <property type="entry name" value="Acetyltransf_3"/>
    <property type="match status" value="1"/>
</dbReference>
<dbReference type="PANTHER" id="PTHR43610">
    <property type="entry name" value="BLL6696 PROTEIN"/>
    <property type="match status" value="1"/>
</dbReference>
<organism evidence="2 3">
    <name type="scientific">Bradyrhizobium lablabi</name>
    <dbReference type="NCBI Taxonomy" id="722472"/>
    <lineage>
        <taxon>Bacteria</taxon>
        <taxon>Pseudomonadati</taxon>
        <taxon>Pseudomonadota</taxon>
        <taxon>Alphaproteobacteria</taxon>
        <taxon>Hyphomicrobiales</taxon>
        <taxon>Nitrobacteraceae</taxon>
        <taxon>Bradyrhizobium</taxon>
    </lineage>
</organism>
<proteinExistence type="predicted"/>
<dbReference type="PROSITE" id="PS51186">
    <property type="entry name" value="GNAT"/>
    <property type="match status" value="1"/>
</dbReference>
<accession>A0A1M7CBK6</accession>
<gene>
    <name evidence="2" type="ORF">SAMN05444159_6437</name>
</gene>
<keyword evidence="2" id="KW-0808">Transferase</keyword>
<dbReference type="PANTHER" id="PTHR43610:SF1">
    <property type="entry name" value="N-ACETYLTRANSFERASE DOMAIN-CONTAINING PROTEIN"/>
    <property type="match status" value="1"/>
</dbReference>
<dbReference type="InterPro" id="IPR000182">
    <property type="entry name" value="GNAT_dom"/>
</dbReference>
<dbReference type="Proteomes" id="UP000189935">
    <property type="component" value="Chromosome I"/>
</dbReference>
<sequence length="183" mass="20587">MSQPDFQPTLIGPTVTVRPIMASDWPELFAAGSDPEIWKVHPSPDRYTEPAFRAYFDSAVASKMAFVFVDRSTGALIGSSRYHGYDAERSEIEIGWTFVVRSHWGGATNREVKRLMLDHAFTSVDTVIFWVGEKNWRSQGAMKKIGGVRRDGLFTRESSGAVPYFIFEIGKSRYQQGGRALVE</sequence>
<dbReference type="EMBL" id="LT670844">
    <property type="protein sequence ID" value="SHL64648.1"/>
    <property type="molecule type" value="Genomic_DNA"/>
</dbReference>
<dbReference type="SUPFAM" id="SSF55729">
    <property type="entry name" value="Acyl-CoA N-acyltransferases (Nat)"/>
    <property type="match status" value="1"/>
</dbReference>
<evidence type="ECO:0000313" key="3">
    <source>
        <dbReference type="Proteomes" id="UP000189935"/>
    </source>
</evidence>
<dbReference type="AlphaFoldDB" id="A0A1M7CBK6"/>
<evidence type="ECO:0000313" key="2">
    <source>
        <dbReference type="EMBL" id="SHL64648.1"/>
    </source>
</evidence>
<dbReference type="InterPro" id="IPR016181">
    <property type="entry name" value="Acyl_CoA_acyltransferase"/>
</dbReference>
<dbReference type="GO" id="GO:0016747">
    <property type="term" value="F:acyltransferase activity, transferring groups other than amino-acyl groups"/>
    <property type="evidence" value="ECO:0007669"/>
    <property type="project" value="InterPro"/>
</dbReference>
<dbReference type="Gene3D" id="3.40.630.30">
    <property type="match status" value="1"/>
</dbReference>
<protein>
    <submittedName>
        <fullName evidence="2">Protein N-acetyltransferase, RimJ/RimL family</fullName>
    </submittedName>
</protein>